<accession>A0A4R1QDK9</accession>
<dbReference type="OrthoDB" id="9810361at2"/>
<comment type="caution">
    <text evidence="1">The sequence shown here is derived from an EMBL/GenBank/DDBJ whole genome shotgun (WGS) entry which is preliminary data.</text>
</comment>
<dbReference type="InterPro" id="IPR005358">
    <property type="entry name" value="Puta_zinc/iron-chelating_dom"/>
</dbReference>
<dbReference type="AlphaFoldDB" id="A0A4R1QDK9"/>
<evidence type="ECO:0000313" key="1">
    <source>
        <dbReference type="EMBL" id="TCL46816.1"/>
    </source>
</evidence>
<evidence type="ECO:0000313" key="2">
    <source>
        <dbReference type="Proteomes" id="UP000295658"/>
    </source>
</evidence>
<sequence>MTKKPLTYEQIVQVCQKINERYLPDEEAFLQTVHERLSGNTPSMLNMFQTLLAAVDDEIQKIEQQVEIKPTCAKGCAYCCYFPIIVTEAEAKLMMEYVHQLPFKEREKIVQHLKRYFNEFESKIEEVSLLDWEEETFKEEYMASQLPCPFLDRQTNTCYVYGVRPIPCRTYLNYGHPQVCAQSYIPKEPFSYEFFYEYYMNALHDFVQEQISNGKDVGLNYPDDLFIFDYLPIWLKNFFENDV</sequence>
<proteinExistence type="predicted"/>
<gene>
    <name evidence="1" type="ORF">EDD69_11475</name>
</gene>
<organism evidence="1 2">
    <name type="scientific">Thermolongibacillus altinsuensis</name>
    <dbReference type="NCBI Taxonomy" id="575256"/>
    <lineage>
        <taxon>Bacteria</taxon>
        <taxon>Bacillati</taxon>
        <taxon>Bacillota</taxon>
        <taxon>Bacilli</taxon>
        <taxon>Bacillales</taxon>
        <taxon>Anoxybacillaceae</taxon>
        <taxon>Thermolongibacillus</taxon>
    </lineage>
</organism>
<dbReference type="Proteomes" id="UP000295658">
    <property type="component" value="Unassembled WGS sequence"/>
</dbReference>
<reference evidence="1 2" key="1">
    <citation type="submission" date="2019-03" db="EMBL/GenBank/DDBJ databases">
        <title>Genomic Encyclopedia of Type Strains, Phase IV (KMG-IV): sequencing the most valuable type-strain genomes for metagenomic binning, comparative biology and taxonomic classification.</title>
        <authorList>
            <person name="Goeker M."/>
        </authorList>
    </citation>
    <scope>NUCLEOTIDE SEQUENCE [LARGE SCALE GENOMIC DNA]</scope>
    <source>
        <strain evidence="1 2">DSM 24979</strain>
    </source>
</reference>
<keyword evidence="2" id="KW-1185">Reference proteome</keyword>
<dbReference type="Pfam" id="PF03692">
    <property type="entry name" value="CxxCxxCC"/>
    <property type="match status" value="1"/>
</dbReference>
<dbReference type="EMBL" id="SLUL01000014">
    <property type="protein sequence ID" value="TCL46816.1"/>
    <property type="molecule type" value="Genomic_DNA"/>
</dbReference>
<name>A0A4R1QDK9_9BACL</name>
<dbReference type="RefSeq" id="WP_132949219.1">
    <property type="nucleotide sequence ID" value="NZ_SLUL01000014.1"/>
</dbReference>
<protein>
    <submittedName>
        <fullName evidence="1">Putative zinc-or iron-chelating protein</fullName>
    </submittedName>
</protein>